<dbReference type="PANTHER" id="PTHR11078:SF3">
    <property type="entry name" value="ANTITERMINATION NUSB DOMAIN-CONTAINING PROTEIN"/>
    <property type="match status" value="1"/>
</dbReference>
<dbReference type="SUPFAM" id="SSF48013">
    <property type="entry name" value="NusB-like"/>
    <property type="match status" value="1"/>
</dbReference>
<dbReference type="InterPro" id="IPR006027">
    <property type="entry name" value="NusB_RsmB_TIM44"/>
</dbReference>
<accession>A0A931MF59</accession>
<dbReference type="NCBIfam" id="TIGR01951">
    <property type="entry name" value="nusB"/>
    <property type="match status" value="1"/>
</dbReference>
<evidence type="ECO:0000256" key="1">
    <source>
        <dbReference type="ARBA" id="ARBA00005952"/>
    </source>
</evidence>
<name>A0A931MF59_9BACT</name>
<dbReference type="AlphaFoldDB" id="A0A931MF59"/>
<dbReference type="GO" id="GO:0031564">
    <property type="term" value="P:transcription antitermination"/>
    <property type="evidence" value="ECO:0007669"/>
    <property type="project" value="UniProtKB-KW"/>
</dbReference>
<dbReference type="GO" id="GO:0005829">
    <property type="term" value="C:cytosol"/>
    <property type="evidence" value="ECO:0007669"/>
    <property type="project" value="TreeGrafter"/>
</dbReference>
<dbReference type="Gene3D" id="1.10.940.10">
    <property type="entry name" value="NusB-like"/>
    <property type="match status" value="1"/>
</dbReference>
<dbReference type="GO" id="GO:0003723">
    <property type="term" value="F:RNA binding"/>
    <property type="evidence" value="ECO:0007669"/>
    <property type="project" value="UniProtKB-KW"/>
</dbReference>
<sequence>MISRRNIRVKVMQELYALQSREVDGVQEKANPVEALKKSLDLTTDLFVYLLYFITEVARYAEKDAKLRASRNLPSFADKNVNTRIAGNELLWRILENESFKKEIAGKTIAFEDTEDMTRKIYLDLASSENYKHYILAESRDKKAEKDIIVFIFTNLMLPNESFVQHIEEHFANWDDDAEMIDQLMMSYLQRPGSYNLQQMVGEEKWKFAKDLLVTAFNKRAYTLELIKPKLKNWDSDRIAALDMILMQMGVCEFLYFETIPPKVTINEYIDIAKEYSTQQSGQFINGILDSIHKDLVAENKIHKIDFKQKA</sequence>
<evidence type="ECO:0000259" key="6">
    <source>
        <dbReference type="Pfam" id="PF01029"/>
    </source>
</evidence>
<evidence type="ECO:0000256" key="3">
    <source>
        <dbReference type="ARBA" id="ARBA00022884"/>
    </source>
</evidence>
<keyword evidence="3" id="KW-0694">RNA-binding</keyword>
<evidence type="ECO:0000313" key="7">
    <source>
        <dbReference type="EMBL" id="MBG9378714.1"/>
    </source>
</evidence>
<reference evidence="7" key="1">
    <citation type="submission" date="2020-11" db="EMBL/GenBank/DDBJ databases">
        <title>Bacterial whole genome sequence for Panacibacter sp. DH6.</title>
        <authorList>
            <person name="Le V."/>
            <person name="Ko S."/>
            <person name="Ahn C.-Y."/>
            <person name="Oh H.-M."/>
        </authorList>
    </citation>
    <scope>NUCLEOTIDE SEQUENCE</scope>
    <source>
        <strain evidence="7">DH6</strain>
    </source>
</reference>
<dbReference type="GO" id="GO:0006353">
    <property type="term" value="P:DNA-templated transcription termination"/>
    <property type="evidence" value="ECO:0007669"/>
    <property type="project" value="InterPro"/>
</dbReference>
<keyword evidence="5" id="KW-0804">Transcription</keyword>
<keyword evidence="2" id="KW-0889">Transcription antitermination</keyword>
<evidence type="ECO:0000256" key="5">
    <source>
        <dbReference type="ARBA" id="ARBA00023163"/>
    </source>
</evidence>
<dbReference type="Proteomes" id="UP000628448">
    <property type="component" value="Unassembled WGS sequence"/>
</dbReference>
<protein>
    <submittedName>
        <fullName evidence="7">Transcription antitermination factor NusB</fullName>
    </submittedName>
</protein>
<keyword evidence="4" id="KW-0805">Transcription regulation</keyword>
<dbReference type="EMBL" id="JADWYR010000003">
    <property type="protein sequence ID" value="MBG9378714.1"/>
    <property type="molecule type" value="Genomic_DNA"/>
</dbReference>
<gene>
    <name evidence="7" type="primary">nusB</name>
    <name evidence="7" type="ORF">I5907_20955</name>
</gene>
<evidence type="ECO:0000256" key="2">
    <source>
        <dbReference type="ARBA" id="ARBA00022814"/>
    </source>
</evidence>
<evidence type="ECO:0000313" key="8">
    <source>
        <dbReference type="Proteomes" id="UP000628448"/>
    </source>
</evidence>
<proteinExistence type="inferred from homology"/>
<dbReference type="InterPro" id="IPR035926">
    <property type="entry name" value="NusB-like_sf"/>
</dbReference>
<keyword evidence="8" id="KW-1185">Reference proteome</keyword>
<dbReference type="InterPro" id="IPR011605">
    <property type="entry name" value="NusB_fam"/>
</dbReference>
<dbReference type="PANTHER" id="PTHR11078">
    <property type="entry name" value="N UTILIZATION SUBSTANCE PROTEIN B-RELATED"/>
    <property type="match status" value="1"/>
</dbReference>
<comment type="similarity">
    <text evidence="1">Belongs to the NusB family.</text>
</comment>
<organism evidence="7 8">
    <name type="scientific">Panacibacter microcysteis</name>
    <dbReference type="NCBI Taxonomy" id="2793269"/>
    <lineage>
        <taxon>Bacteria</taxon>
        <taxon>Pseudomonadati</taxon>
        <taxon>Bacteroidota</taxon>
        <taxon>Chitinophagia</taxon>
        <taxon>Chitinophagales</taxon>
        <taxon>Chitinophagaceae</taxon>
        <taxon>Panacibacter</taxon>
    </lineage>
</organism>
<dbReference type="Pfam" id="PF01029">
    <property type="entry name" value="NusB"/>
    <property type="match status" value="1"/>
</dbReference>
<dbReference type="RefSeq" id="WP_196992808.1">
    <property type="nucleotide sequence ID" value="NZ_JADWYR010000003.1"/>
</dbReference>
<feature type="domain" description="NusB/RsmB/TIM44" evidence="6">
    <location>
        <begin position="179"/>
        <end position="294"/>
    </location>
</feature>
<evidence type="ECO:0000256" key="4">
    <source>
        <dbReference type="ARBA" id="ARBA00023015"/>
    </source>
</evidence>
<comment type="caution">
    <text evidence="7">The sequence shown here is derived from an EMBL/GenBank/DDBJ whole genome shotgun (WGS) entry which is preliminary data.</text>
</comment>